<keyword evidence="4" id="KW-1185">Reference proteome</keyword>
<reference evidence="3 4" key="1">
    <citation type="journal article" date="2021" name="ISME J.">
        <title>Genomic evolution of the class Acidithiobacillia: deep-branching Proteobacteria living in extreme acidic conditions.</title>
        <authorList>
            <person name="Moya-Beltran A."/>
            <person name="Beard S."/>
            <person name="Rojas-Villalobos C."/>
            <person name="Issotta F."/>
            <person name="Gallardo Y."/>
            <person name="Ulloa R."/>
            <person name="Giaveno A."/>
            <person name="Degli Esposti M."/>
            <person name="Johnson D.B."/>
            <person name="Quatrini R."/>
        </authorList>
    </citation>
    <scope>NUCLEOTIDE SEQUENCE [LARGE SCALE GENOMIC DNA]</scope>
    <source>
        <strain evidence="3 4">ATCC 19703</strain>
    </source>
</reference>
<comment type="caution">
    <text evidence="3">The sequence shown here is derived from an EMBL/GenBank/DDBJ whole genome shotgun (WGS) entry which is preliminary data.</text>
</comment>
<evidence type="ECO:0000313" key="3">
    <source>
        <dbReference type="EMBL" id="MBU2738713.1"/>
    </source>
</evidence>
<evidence type="ECO:0000313" key="4">
    <source>
        <dbReference type="Proteomes" id="UP001197028"/>
    </source>
</evidence>
<dbReference type="RefSeq" id="WP_215863683.1">
    <property type="nucleotide sequence ID" value="NZ_JABELD010000055.1"/>
</dbReference>
<dbReference type="Pfam" id="PF21522">
    <property type="entry name" value="MreB-like_C"/>
    <property type="match status" value="1"/>
</dbReference>
<feature type="domain" description="Actin-like protein N-terminal" evidence="1">
    <location>
        <begin position="5"/>
        <end position="127"/>
    </location>
</feature>
<protein>
    <submittedName>
        <fullName evidence="3">ParM/StbA family protein</fullName>
    </submittedName>
</protein>
<dbReference type="InterPro" id="IPR043129">
    <property type="entry name" value="ATPase_NBD"/>
</dbReference>
<name>A0ABS5ZPX0_9PROT</name>
<organism evidence="3 4">
    <name type="scientific">Acidithiobacillus concretivorus</name>
    <dbReference type="NCBI Taxonomy" id="3063952"/>
    <lineage>
        <taxon>Bacteria</taxon>
        <taxon>Pseudomonadati</taxon>
        <taxon>Pseudomonadota</taxon>
        <taxon>Acidithiobacillia</taxon>
        <taxon>Acidithiobacillales</taxon>
        <taxon>Acidithiobacillaceae</taxon>
        <taxon>Acidithiobacillus</taxon>
    </lineage>
</organism>
<dbReference type="InterPro" id="IPR040607">
    <property type="entry name" value="ALP_N"/>
</dbReference>
<dbReference type="Proteomes" id="UP001197028">
    <property type="component" value="Unassembled WGS sequence"/>
</dbReference>
<sequence>MTCVGIDVGHSAVKVAWRSKDGSTKKRMFPSVAIPAMTISDSKASERAANEMVTVNGNHYFIGETAIHESGSIKVAGLHDRWLDMPEFQALVQGAVNIVMDDTGKIDSIATGLPPSIFREENLKMRNIVSTCTDAEVRVYQEPSGVSSRYIMDENGVMREDVTKNLGVVAIGRYTTDSMALLDGRWVEDAAGSSRGMSGAANMVLKKLREDGFKVDYLDADDALWKGTIQYNGKQIDASPYNKIALQALSSEIFDAVSSKLGDSGRKLERILVAGGGAELMFDGLKKYWPQAELVEDPRYAVAEGFRRICEGFWNIRNVRN</sequence>
<proteinExistence type="predicted"/>
<dbReference type="Pfam" id="PF17989">
    <property type="entry name" value="ALP_N"/>
    <property type="match status" value="1"/>
</dbReference>
<dbReference type="InterPro" id="IPR049067">
    <property type="entry name" value="MreB-like_C"/>
</dbReference>
<dbReference type="EMBL" id="JABELD010000055">
    <property type="protein sequence ID" value="MBU2738713.1"/>
    <property type="molecule type" value="Genomic_DNA"/>
</dbReference>
<gene>
    <name evidence="3" type="ORF">HJG40_07925</name>
</gene>
<dbReference type="SUPFAM" id="SSF53067">
    <property type="entry name" value="Actin-like ATPase domain"/>
    <property type="match status" value="2"/>
</dbReference>
<dbReference type="Gene3D" id="3.30.420.40">
    <property type="match status" value="2"/>
</dbReference>
<feature type="domain" description="Actin homologue MreB-like C-terminal" evidence="2">
    <location>
        <begin position="168"/>
        <end position="286"/>
    </location>
</feature>
<accession>A0ABS5ZPX0</accession>
<evidence type="ECO:0000259" key="2">
    <source>
        <dbReference type="Pfam" id="PF21522"/>
    </source>
</evidence>
<evidence type="ECO:0000259" key="1">
    <source>
        <dbReference type="Pfam" id="PF17989"/>
    </source>
</evidence>